<keyword evidence="4" id="KW-1185">Reference proteome</keyword>
<dbReference type="InterPro" id="IPR002885">
    <property type="entry name" value="PPR_rpt"/>
</dbReference>
<dbReference type="PANTHER" id="PTHR47859:SF1">
    <property type="entry name" value="PENTATRICOPEPTIDE REPEAT-CONTAINING PROTEIN"/>
    <property type="match status" value="1"/>
</dbReference>
<name>A0AAV5IK93_9ROSI</name>
<dbReference type="InterPro" id="IPR011990">
    <property type="entry name" value="TPR-like_helical_dom_sf"/>
</dbReference>
<protein>
    <recommendedName>
        <fullName evidence="5">Pentatricopeptide repeat-containing protein</fullName>
    </recommendedName>
</protein>
<accession>A0AAV5IK93</accession>
<dbReference type="NCBIfam" id="TIGR00756">
    <property type="entry name" value="PPR"/>
    <property type="match status" value="2"/>
</dbReference>
<evidence type="ECO:0000256" key="2">
    <source>
        <dbReference type="PROSITE-ProRule" id="PRU00708"/>
    </source>
</evidence>
<gene>
    <name evidence="3" type="ORF">SLEP1_g11162</name>
</gene>
<feature type="repeat" description="PPR" evidence="2">
    <location>
        <begin position="318"/>
        <end position="352"/>
    </location>
</feature>
<sequence>MVTLALSGKFFFNKTAKGSLYSKGLDIPIPSEVELQSQKVNFEETEHSLSRKLDTDACITEQGTVSDVVSRDASNATGILSLLNNYESMPVKLLRWSFGDVIHACANAKKCGLAEQLLLQMQSLGLQPTQYAYNGFVRAVTTARGFNAGMEMLEEMQERKMKPHNSTLAALSVQCSKALELDLAEALLDQISKCPYAYPYNAFLEACDTLDQPERAVRTFAKMQELKVKPDTRTYALLFSLFGSVNAPYEKGNMLSQVDSAKRIKAIEMDMAKNGVQHSPLSMKNLLKALGAEGMIRELLQYLHLAEDLFYHTDTNFGIPAYNTVLQSLVEAGENHMAIKIFKSMKSCGVQPDASTYNIMIDCCSYINCFKSACALVSMMVRDGFYPQTTTYTALMKVLLDFENFDEALHLLDQAILEGNQLDVLLFNTFLKKACDKGRIDIIELIIELMHQEKVQPDPSTCCYVFSAYVDREFHSTAVEALQVLSMRMISEEDSTRQEIKMLFEDDFILSEDSEAELLILQFFKDSEENLAAALLNLRWCAMLGFPISWSPNESPWARRLTNNHEARSKSCRVSKHDTFFGQR</sequence>
<dbReference type="PROSITE" id="PS51375">
    <property type="entry name" value="PPR"/>
    <property type="match status" value="3"/>
</dbReference>
<dbReference type="PANTHER" id="PTHR47859">
    <property type="entry name" value="PENTATRICOPEPTIDE REPEAT-CONTAINING PROTEIN"/>
    <property type="match status" value="1"/>
</dbReference>
<evidence type="ECO:0000313" key="4">
    <source>
        <dbReference type="Proteomes" id="UP001054252"/>
    </source>
</evidence>
<comment type="caution">
    <text evidence="3">The sequence shown here is derived from an EMBL/GenBank/DDBJ whole genome shotgun (WGS) entry which is preliminary data.</text>
</comment>
<dbReference type="EMBL" id="BPVZ01000012">
    <property type="protein sequence ID" value="GKU98121.1"/>
    <property type="molecule type" value="Genomic_DNA"/>
</dbReference>
<evidence type="ECO:0000256" key="1">
    <source>
        <dbReference type="ARBA" id="ARBA00022737"/>
    </source>
</evidence>
<dbReference type="Pfam" id="PF13041">
    <property type="entry name" value="PPR_2"/>
    <property type="match status" value="1"/>
</dbReference>
<dbReference type="AlphaFoldDB" id="A0AAV5IK93"/>
<dbReference type="Proteomes" id="UP001054252">
    <property type="component" value="Unassembled WGS sequence"/>
</dbReference>
<dbReference type="Pfam" id="PF13812">
    <property type="entry name" value="PPR_3"/>
    <property type="match status" value="1"/>
</dbReference>
<evidence type="ECO:0008006" key="5">
    <source>
        <dbReference type="Google" id="ProtNLM"/>
    </source>
</evidence>
<dbReference type="Gene3D" id="1.25.40.10">
    <property type="entry name" value="Tetratricopeptide repeat domain"/>
    <property type="match status" value="3"/>
</dbReference>
<keyword evidence="1" id="KW-0677">Repeat</keyword>
<feature type="repeat" description="PPR" evidence="2">
    <location>
        <begin position="129"/>
        <end position="163"/>
    </location>
</feature>
<evidence type="ECO:0000313" key="3">
    <source>
        <dbReference type="EMBL" id="GKU98121.1"/>
    </source>
</evidence>
<reference evidence="3 4" key="1">
    <citation type="journal article" date="2021" name="Commun. Biol.">
        <title>The genome of Shorea leprosula (Dipterocarpaceae) highlights the ecological relevance of drought in aseasonal tropical rainforests.</title>
        <authorList>
            <person name="Ng K.K.S."/>
            <person name="Kobayashi M.J."/>
            <person name="Fawcett J.A."/>
            <person name="Hatakeyama M."/>
            <person name="Paape T."/>
            <person name="Ng C.H."/>
            <person name="Ang C.C."/>
            <person name="Tnah L.H."/>
            <person name="Lee C.T."/>
            <person name="Nishiyama T."/>
            <person name="Sese J."/>
            <person name="O'Brien M.J."/>
            <person name="Copetti D."/>
            <person name="Mohd Noor M.I."/>
            <person name="Ong R.C."/>
            <person name="Putra M."/>
            <person name="Sireger I.Z."/>
            <person name="Indrioko S."/>
            <person name="Kosugi Y."/>
            <person name="Izuno A."/>
            <person name="Isagi Y."/>
            <person name="Lee S.L."/>
            <person name="Shimizu K.K."/>
        </authorList>
    </citation>
    <scope>NUCLEOTIDE SEQUENCE [LARGE SCALE GENOMIC DNA]</scope>
    <source>
        <strain evidence="3">214</strain>
    </source>
</reference>
<organism evidence="3 4">
    <name type="scientific">Rubroshorea leprosula</name>
    <dbReference type="NCBI Taxonomy" id="152421"/>
    <lineage>
        <taxon>Eukaryota</taxon>
        <taxon>Viridiplantae</taxon>
        <taxon>Streptophyta</taxon>
        <taxon>Embryophyta</taxon>
        <taxon>Tracheophyta</taxon>
        <taxon>Spermatophyta</taxon>
        <taxon>Magnoliopsida</taxon>
        <taxon>eudicotyledons</taxon>
        <taxon>Gunneridae</taxon>
        <taxon>Pentapetalae</taxon>
        <taxon>rosids</taxon>
        <taxon>malvids</taxon>
        <taxon>Malvales</taxon>
        <taxon>Dipterocarpaceae</taxon>
        <taxon>Rubroshorea</taxon>
    </lineage>
</organism>
<dbReference type="Pfam" id="PF01535">
    <property type="entry name" value="PPR"/>
    <property type="match status" value="2"/>
</dbReference>
<feature type="repeat" description="PPR" evidence="2">
    <location>
        <begin position="353"/>
        <end position="387"/>
    </location>
</feature>
<proteinExistence type="predicted"/>